<keyword evidence="3" id="KW-1185">Reference proteome</keyword>
<evidence type="ECO:0000313" key="2">
    <source>
        <dbReference type="EMBL" id="CEG45409.1"/>
    </source>
</evidence>
<evidence type="ECO:0008006" key="4">
    <source>
        <dbReference type="Google" id="ProtNLM"/>
    </source>
</evidence>
<organism evidence="2 3">
    <name type="scientific">Plasmopara halstedii</name>
    <name type="common">Downy mildew of sunflower</name>
    <dbReference type="NCBI Taxonomy" id="4781"/>
    <lineage>
        <taxon>Eukaryota</taxon>
        <taxon>Sar</taxon>
        <taxon>Stramenopiles</taxon>
        <taxon>Oomycota</taxon>
        <taxon>Peronosporomycetes</taxon>
        <taxon>Peronosporales</taxon>
        <taxon>Peronosporaceae</taxon>
        <taxon>Plasmopara</taxon>
    </lineage>
</organism>
<accession>A0A0P1AT48</accession>
<protein>
    <recommendedName>
        <fullName evidence="4">RxLR-like protein</fullName>
    </recommendedName>
</protein>
<feature type="signal peptide" evidence="1">
    <location>
        <begin position="1"/>
        <end position="19"/>
    </location>
</feature>
<name>A0A0P1AT48_PLAHL</name>
<sequence>MFEDFLCFLLLSQTSPLNGTGTETSTDNDGTHDFFGRRGGHRRHHDHSVLSRHWILINHCVNSINALSTSALKAMFTLQRVVAAYYKSNFIMDLDHDGTTEEKYVACSPFAVAHYQYNQCFSSTVACLIK</sequence>
<dbReference type="Proteomes" id="UP000054928">
    <property type="component" value="Unassembled WGS sequence"/>
</dbReference>
<feature type="chain" id="PRO_5006058898" description="RxLR-like protein" evidence="1">
    <location>
        <begin position="20"/>
        <end position="130"/>
    </location>
</feature>
<dbReference type="GeneID" id="36409854"/>
<proteinExistence type="predicted"/>
<evidence type="ECO:0000313" key="3">
    <source>
        <dbReference type="Proteomes" id="UP000054928"/>
    </source>
</evidence>
<dbReference type="EMBL" id="CCYD01001572">
    <property type="protein sequence ID" value="CEG45409.1"/>
    <property type="molecule type" value="Genomic_DNA"/>
</dbReference>
<dbReference type="AlphaFoldDB" id="A0A0P1AT48"/>
<keyword evidence="1" id="KW-0732">Signal</keyword>
<evidence type="ECO:0000256" key="1">
    <source>
        <dbReference type="SAM" id="SignalP"/>
    </source>
</evidence>
<dbReference type="RefSeq" id="XP_024581778.1">
    <property type="nucleotide sequence ID" value="XM_024716151.2"/>
</dbReference>
<reference evidence="3" key="1">
    <citation type="submission" date="2014-09" db="EMBL/GenBank/DDBJ databases">
        <authorList>
            <person name="Sharma Rahul"/>
            <person name="Thines Marco"/>
        </authorList>
    </citation>
    <scope>NUCLEOTIDE SEQUENCE [LARGE SCALE GENOMIC DNA]</scope>
</reference>